<dbReference type="EMBL" id="JABDTM020025526">
    <property type="protein sequence ID" value="KAH0813177.1"/>
    <property type="molecule type" value="Genomic_DNA"/>
</dbReference>
<feature type="domain" description="Nose resistant-to-fluoxetine protein N-terminal" evidence="4">
    <location>
        <begin position="40"/>
        <end position="192"/>
    </location>
</feature>
<dbReference type="GO" id="GO:0016020">
    <property type="term" value="C:membrane"/>
    <property type="evidence" value="ECO:0007669"/>
    <property type="project" value="InterPro"/>
</dbReference>
<dbReference type="GO" id="GO:0016747">
    <property type="term" value="F:acyltransferase activity, transferring groups other than amino-acyl groups"/>
    <property type="evidence" value="ECO:0007669"/>
    <property type="project" value="InterPro"/>
</dbReference>
<feature type="transmembrane region" description="Helical" evidence="2">
    <location>
        <begin position="4222"/>
        <end position="4242"/>
    </location>
</feature>
<dbReference type="Proteomes" id="UP000719412">
    <property type="component" value="Unassembled WGS sequence"/>
</dbReference>
<feature type="transmembrane region" description="Helical" evidence="2">
    <location>
        <begin position="3472"/>
        <end position="3493"/>
    </location>
</feature>
<feature type="transmembrane region" description="Helical" evidence="2">
    <location>
        <begin position="3055"/>
        <end position="3075"/>
    </location>
</feature>
<feature type="transmembrane region" description="Helical" evidence="2">
    <location>
        <begin position="1137"/>
        <end position="1160"/>
    </location>
</feature>
<dbReference type="FunFam" id="3.40.190.10:FF:000277">
    <property type="entry name" value="glutamate receptor 2"/>
    <property type="match status" value="1"/>
</dbReference>
<comment type="caution">
    <text evidence="5">The sequence shown here is derived from an EMBL/GenBank/DDBJ whole genome shotgun (WGS) entry which is preliminary data.</text>
</comment>
<feature type="transmembrane region" description="Helical" evidence="2">
    <location>
        <begin position="1572"/>
        <end position="1594"/>
    </location>
</feature>
<dbReference type="InterPro" id="IPR052728">
    <property type="entry name" value="O2_lipid_transport_reg"/>
</dbReference>
<accession>A0A8J6HF02</accession>
<feature type="transmembrane region" description="Helical" evidence="2">
    <location>
        <begin position="3325"/>
        <end position="3353"/>
    </location>
</feature>
<feature type="transmembrane region" description="Helical" evidence="2">
    <location>
        <begin position="3642"/>
        <end position="3663"/>
    </location>
</feature>
<feature type="domain" description="Nose resistant-to-fluoxetine protein N-terminal" evidence="4">
    <location>
        <begin position="3157"/>
        <end position="3313"/>
    </location>
</feature>
<feature type="transmembrane region" description="Helical" evidence="2">
    <location>
        <begin position="3020"/>
        <end position="3043"/>
    </location>
</feature>
<dbReference type="Pfam" id="PF00060">
    <property type="entry name" value="Lig_chan"/>
    <property type="match status" value="1"/>
</dbReference>
<keyword evidence="2" id="KW-0812">Transmembrane</keyword>
<dbReference type="InterPro" id="IPR001320">
    <property type="entry name" value="Iontro_rcpt_C"/>
</dbReference>
<feature type="transmembrane region" description="Helical" evidence="2">
    <location>
        <begin position="2983"/>
        <end position="3005"/>
    </location>
</feature>
<comment type="similarity">
    <text evidence="1">Belongs to the glutamate-gated ion channel (TC 1.A.10.1) family.</text>
</comment>
<feature type="transmembrane region" description="Helical" evidence="2">
    <location>
        <begin position="3563"/>
        <end position="3583"/>
    </location>
</feature>
<feature type="transmembrane region" description="Helical" evidence="2">
    <location>
        <begin position="2915"/>
        <end position="2935"/>
    </location>
</feature>
<feature type="transmembrane region" description="Helical" evidence="2">
    <location>
        <begin position="2281"/>
        <end position="2301"/>
    </location>
</feature>
<dbReference type="PANTHER" id="PTHR11161:SF0">
    <property type="entry name" value="O-ACYLTRANSFERASE LIKE PROTEIN"/>
    <property type="match status" value="1"/>
</dbReference>
<feature type="signal peptide" evidence="3">
    <location>
        <begin position="1"/>
        <end position="17"/>
    </location>
</feature>
<feature type="transmembrane region" description="Helical" evidence="2">
    <location>
        <begin position="365"/>
        <end position="384"/>
    </location>
</feature>
<name>A0A8J6HF02_TENMO</name>
<keyword evidence="2" id="KW-0472">Membrane</keyword>
<feature type="transmembrane region" description="Helical" evidence="2">
    <location>
        <begin position="1643"/>
        <end position="1662"/>
    </location>
</feature>
<feature type="transmembrane region" description="Helical" evidence="2">
    <location>
        <begin position="2460"/>
        <end position="2479"/>
    </location>
</feature>
<feature type="transmembrane region" description="Helical" evidence="2">
    <location>
        <begin position="909"/>
        <end position="927"/>
    </location>
</feature>
<feature type="transmembrane region" description="Helical" evidence="2">
    <location>
        <begin position="4262"/>
        <end position="4285"/>
    </location>
</feature>
<feature type="transmembrane region" description="Helical" evidence="2">
    <location>
        <begin position="3756"/>
        <end position="3784"/>
    </location>
</feature>
<feature type="chain" id="PRO_5035170013" description="Nose resistant-to-fluoxetine protein N-terminal domain-containing protein" evidence="3">
    <location>
        <begin position="18"/>
        <end position="4466"/>
    </location>
</feature>
<feature type="transmembrane region" description="Helical" evidence="2">
    <location>
        <begin position="2170"/>
        <end position="2197"/>
    </location>
</feature>
<feature type="transmembrane region" description="Helical" evidence="2">
    <location>
        <begin position="4408"/>
        <end position="4429"/>
    </location>
</feature>
<feature type="transmembrane region" description="Helical" evidence="2">
    <location>
        <begin position="3675"/>
        <end position="3694"/>
    </location>
</feature>
<feature type="transmembrane region" description="Helical" evidence="2">
    <location>
        <begin position="2070"/>
        <end position="2098"/>
    </location>
</feature>
<feature type="domain" description="Nose resistant-to-fluoxetine protein N-terminal" evidence="4">
    <location>
        <begin position="2583"/>
        <end position="2692"/>
    </location>
</feature>
<dbReference type="Gene3D" id="1.10.287.70">
    <property type="match status" value="1"/>
</dbReference>
<dbReference type="Gene3D" id="3.40.190.10">
    <property type="entry name" value="Periplasmic binding protein-like II"/>
    <property type="match status" value="1"/>
</dbReference>
<feature type="transmembrane region" description="Helical" evidence="2">
    <location>
        <begin position="538"/>
        <end position="560"/>
    </location>
</feature>
<dbReference type="SMART" id="SM00703">
    <property type="entry name" value="NRF"/>
    <property type="match status" value="6"/>
</dbReference>
<feature type="transmembrane region" description="Helical" evidence="2">
    <location>
        <begin position="4300"/>
        <end position="4322"/>
    </location>
</feature>
<reference evidence="5" key="1">
    <citation type="journal article" date="2020" name="J Insects Food Feed">
        <title>The yellow mealworm (Tenebrio molitor) genome: a resource for the emerging insects as food and feed industry.</title>
        <authorList>
            <person name="Eriksson T."/>
            <person name="Andere A."/>
            <person name="Kelstrup H."/>
            <person name="Emery V."/>
            <person name="Picard C."/>
        </authorList>
    </citation>
    <scope>NUCLEOTIDE SEQUENCE</scope>
    <source>
        <strain evidence="5">Stoneville</strain>
        <tissue evidence="5">Whole head</tissue>
    </source>
</reference>
<keyword evidence="3" id="KW-0732">Signal</keyword>
<dbReference type="Pfam" id="PF20146">
    <property type="entry name" value="NRF"/>
    <property type="match status" value="6"/>
</dbReference>
<feature type="transmembrane region" description="Helical" evidence="2">
    <location>
        <begin position="612"/>
        <end position="635"/>
    </location>
</feature>
<dbReference type="InterPro" id="IPR002656">
    <property type="entry name" value="Acyl_transf_3_dom"/>
</dbReference>
<feature type="transmembrane region" description="Helical" evidence="2">
    <location>
        <begin position="2942"/>
        <end position="2963"/>
    </location>
</feature>
<proteinExistence type="inferred from homology"/>
<reference evidence="5" key="2">
    <citation type="submission" date="2021-08" db="EMBL/GenBank/DDBJ databases">
        <authorList>
            <person name="Eriksson T."/>
        </authorList>
    </citation>
    <scope>NUCLEOTIDE SEQUENCE</scope>
    <source>
        <strain evidence="5">Stoneville</strain>
        <tissue evidence="5">Whole head</tissue>
    </source>
</reference>
<feature type="transmembrane region" description="Helical" evidence="2">
    <location>
        <begin position="939"/>
        <end position="957"/>
    </location>
</feature>
<organism evidence="5 6">
    <name type="scientific">Tenebrio molitor</name>
    <name type="common">Yellow mealworm beetle</name>
    <dbReference type="NCBI Taxonomy" id="7067"/>
    <lineage>
        <taxon>Eukaryota</taxon>
        <taxon>Metazoa</taxon>
        <taxon>Ecdysozoa</taxon>
        <taxon>Arthropoda</taxon>
        <taxon>Hexapoda</taxon>
        <taxon>Insecta</taxon>
        <taxon>Pterygota</taxon>
        <taxon>Neoptera</taxon>
        <taxon>Endopterygota</taxon>
        <taxon>Coleoptera</taxon>
        <taxon>Polyphaga</taxon>
        <taxon>Cucujiformia</taxon>
        <taxon>Tenebrionidae</taxon>
        <taxon>Tenebrio</taxon>
    </lineage>
</organism>
<feature type="transmembrane region" description="Helical" evidence="2">
    <location>
        <begin position="2804"/>
        <end position="2831"/>
    </location>
</feature>
<feature type="transmembrane region" description="Helical" evidence="2">
    <location>
        <begin position="3715"/>
        <end position="3736"/>
    </location>
</feature>
<feature type="transmembrane region" description="Helical" evidence="2">
    <location>
        <begin position="3603"/>
        <end position="3626"/>
    </location>
</feature>
<feature type="transmembrane region" description="Helical" evidence="2">
    <location>
        <begin position="572"/>
        <end position="591"/>
    </location>
</feature>
<feature type="transmembrane region" description="Helical" evidence="2">
    <location>
        <begin position="2386"/>
        <end position="2408"/>
    </location>
</feature>
<feature type="transmembrane region" description="Helical" evidence="2">
    <location>
        <begin position="876"/>
        <end position="897"/>
    </location>
</feature>
<feature type="transmembrane region" description="Helical" evidence="2">
    <location>
        <begin position="1525"/>
        <end position="1551"/>
    </location>
</feature>
<feature type="transmembrane region" description="Helical" evidence="2">
    <location>
        <begin position="1614"/>
        <end position="1636"/>
    </location>
</feature>
<dbReference type="FunFam" id="1.10.287.70:FF:000173">
    <property type="entry name" value="glutamate receptor 2"/>
    <property type="match status" value="1"/>
</dbReference>
<feature type="transmembrane region" description="Helical" evidence="2">
    <location>
        <begin position="3984"/>
        <end position="4012"/>
    </location>
</feature>
<feature type="transmembrane region" description="Helical" evidence="2">
    <location>
        <begin position="284"/>
        <end position="305"/>
    </location>
</feature>
<feature type="domain" description="Nose resistant-to-fluoxetine protein N-terminal" evidence="4">
    <location>
        <begin position="1267"/>
        <end position="1413"/>
    </location>
</feature>
<sequence>MWRRALLCVLFCRAIDAFALGNVAVDDLLEVLVPTVKSDSARCRNHSLFYVQELKKLKLWATEMFDASSKFPSGILFGSTYDFGNFDECMSVSVPLDGDPVTGRYCMAKFHIAPPEFGDGDWRYYRFPSDKNYANVSTWEKIVAFSKDRSRSTRNDFHFSYCIPSSCTSEDLQSSLQRVTEKFNALSAFQLSADVNPRYCQLKDRTPFTTSEISFTTVVLLFIFVCLAATGYDWLMKLDDLKQYKLTGKKHTVVLSFSLWQNLKKLSGESDNDDGLQCIHGLKVISMFLVIMGHRIMFGVGSPMLNPSFVEDIYGKIEASVLLNGPIIVDTFFNISGFLVCYLMLVQLDKRQRQINFIFLYVHRFIRLTPAYAIVLGFYCTIFIRTGSGPLWLDRVQVEQERCIASWWANLFYLNNYINKDQICMFQSWYLTCDMHFFIAAPAIIWLLRKKPSLGLTTLFVIIILSVAVVFATVYLNEEDAILLLYMKFLKDPVINNTFKNVYIPTHMRASPYFVGMVTGYLKYCMKTREYKMPKYMVYMGWVMCFFILEATVYSCFIFYLPEKAYDPLMSAIYASMHHVTWSICISWMIVAISEGNGGWVEPVLSWKPLILLSRITYTAFLCHGAIQIYTAATLRHPSYASIFTLGFYTAGDITLAYICALILSMFFEAPIIALEKIILRRVLRDRPNTRLCKDAKWCQEKSRQENQMGLIEIVLATLCLNSTCLLDEDLTYQDVSVNTRKMQFAQLAEELRQENLIITTLKNDRLSGILKDNGTLTGTGVAFDLLNILQKKFQFNYTIVLPKTNVWGSQKTGILNMLKEKRANLSAAFLPVLTQYSTDVSYSPSMDTGEWVVLMKRPQESATGSGLLAPFTLPVWLLILLSLVVVGPVIYFIIYLQSKLCPDDQNKVFPLPACIWFVYGALLKQGTTLNPMTDSSRLLFSTWWIFITILTAFYTANLTAFLTLSKFTLPITEPKDIGAKKYKWVTTQGNALEDTVTTDGSLTDIGNMLGRPYRYLDQSDRTILKQYVDRRDMMFIREKPIVEYVMYDDYKEKTRNQIEEPKRCTYVITRFSIVSFSRAFAYSKDFKYKMLFDSTIQHLVESGIIKYKLREELPDTEICPLNLGNKERQLRNQDLMMTYEIVGGGFIISAVIFVIELAVKRSHKPKQAKTNGKSNLLLNQKHTIHVNINNNYEKFGQPPHNAKFITPPPSYHTLFNPPNNENLKKKNINGREYWVYDSLALVLGVSGTKVPEWIIGALRASQIPVTEKCQQQFDEFFANFSMDQNSWALQMVDATAKIPSGLLSLNFGEMGDFQQCINIEASTGAGTILGKYCLGYLAVQNTTSSAHEEMLRASSLGNFGTDESGMSLAPLWAICLPDGCTTDDANVVGNLLLANITGNEIGVGFSDSLCQTVKEVNPPLTGGAIATIVILALLLSTVVLSTLYDMFCIFYGQKSCPMLVKGFSAYTNTTKLFKMTTSTPDQLPCLNGLKCLSMVWVVAGHQFSVPMNGSITNSKYMLEWTENLYSMFLVSGTLSVDTFFTIGGALMSYGYMKARCKNTPFNLFLYYLHRYLRLTAPLALVVLVSATLLKYMGSGPKWPFAIMSFQEYCCVGQTWYLNIDFQLYLISPAVFYALWKYPKLCLSFLVLCVLGFIAGSFYVAWANDLTAILTNLYGNSYNYQNKYYLLTHTRSAPWVIGIILGIVVWVMWGVCFGTLLACVLGGHSTLRGEEYDRWGNAFHIALVRPAWSLAICWVILACTNDYGAPINWVLSLPIYQVLNRFTYSIYLTHVTMLYMITFDRKWPDYFSNFNMAYQFWGTLWYSAGLSYLLILMTESPVIIIEKMLFGSFSKKKQPKKDVESGVDNAAFEKRDFEMQKAVLVLGLVLTSASAYSTKVQQSIISSFHASQFSLTRNCQLQFNEFFSNFTMDQYSWALQMADATSKIPSGLLSLNFAEMGDFQQCVSIEASTKTGTILGKYCLGSLIVKETTSSDHQNMRGMFSFEKFGVISLVLSVKLLWALCLPDGCTTDDANLVGNFLLTNVVGEEVGVRFSDLLCQTVKEVNPPLTNGAIVTIAILALLLSTVLLSTLYDIFCIFYGHKSCPMLVKGFSAYTTSKKLFKMTTPTPDQLPCLNGVKCLSMVWVIYGHTFSISRVSPVTNAKYLMEWTDNWYSMIIHSASFSVDTFLTIGSALMSYGFMKAKCKNVRFNLFLYYLHRYLRLTAPFAIVVLVSATLLKYMGSGPQWPLVDQTLQQLCVNNWWVALLYIQNYVNDTDMCVGHSWYLSIDFQLYLISPFLLCALWKYPKACLSFLVLCVLWFVGVSFYVAWVYELHAILSSFYGNPKNYEKYYYYLTHTRCVPWFIGLILGYYIFKLKQDKLRLKLNKTLVWIIWAVCFGTMLTCVLGGHSTLRGEEYDRWGNAFYIALVRPVWSLAVSWVILACTNDYGGPVNWVLSLPIYQVLNRFTYSIYLTHVTLLYIISYDRKRPGYFSNFNLVGVRFLGYSVVQCGTVLFVDIDDRISDHSNRRNLDTVYGRSLRHERVPPLVPQRNGHACDLVDFEMQKAVTKVQQSIISSFNVSQLSITRKCQLQFVEFFSNFTMDQYSWALQMADATSKIPSGLLSFNLAEMGDFQQCVNIDASTETGLVLSVKLRWALCLPDGCNTDDANLVGNFLLTNVVGEEVGVRFSDLLCQTVKEVNPPLTNGAIVTIAILALLLSTVVLSTLYDIFCIFYGHESCPMLVKGFSAYTNSKKLFKMTSPTPDQIPCLDGLKCLSMVWIVYCHTFTVRRVNPVTNAKYLIEWTNNWYSMIVHGATFSVDTFLTIGGALMSYGFMKAKCKNVRFNLFLYYLHRYLRLTAPFAIVVLVSATLLKYMGSGPQWPLVDRTIQQICADNWWSALLYVQNYVNVTAMCVGHSWYLNVDFQLYLVSPFLLYALWKSPKASLSFLVLCVLWFVGVSFYVAWVYDLHVILTNFYGNPQIYEKYYYYLTHTRCAPWFIGVILGYYIFKLKQNKFRLKLNKNLVWIIWAVCLGTMLTCVLGGFHSLRGEEYDRWGNAFHIALARPAWSLAVSWIILACTNDYGGVRFLGYSVVQCGTVLFVDIDDRISDHSNRRNVDTRNIEMQKAVLILVLVLTSTSAYSTKVQQSIISSLNVSQLSLTQKCHLQFDEFFSNFTIDQYSWALQMVDATSKIPSGLWSLNFGEMGDFEQCVNIEASTKTGAILGKYCLGDLVVKNQEVPSVDHGECHLTVKFQMLEIISLDKFGTDRAMLPARLLWALCLPNECTTDDANLVGNCLLANVVGEKVGVTFSDLLCQTVKEVNPPLTNGAIVTIAILALLLSMVVLSTLYDIFCIFYGHKSCPLLVKGFSAYSNSRKLFKITTPTPDQLPCLDGLKCLSMVWIVYGHIFTSQRHSSITNTKYLIEWSNNLYSMFILSGTLSVDTFFTIGSVLISYGFMKVKCKNIRFNLFLYYLHRYLRLTAPFAIVVLVSATLLKYMGSGPKWPLVDQSLQQPCANNWWSALLYVQNYVNVTAMCVGQSWYLNMDFQLYLISPVLLYALWKYPRICLTFLVLCVLGFVGVSFYVAWVNDLSAILTNFYGNVSNYENLYYFLTHTRCAPWFIGLILGYYIFKLKQDEFKLKLNKTMVWIIWGVCLGTMLACSLGGYGTLRGEEYDRWGNAIHIALVRPVWSLAVSWVILACTNDYGGPVNWVLSLPIYQVLNKFTYSIYLTHLTILYMITYDKKRPDYFSGFNMAYDFWGILWFSGGISYLLVLMTESPISVIETILFGSFGKKKQPKRDIEHGVDKAAFENTKIQQSVIKSINASQLSLTRNCQLQFDEFFSNFTMDQYSWALQMVDAISKIPSGLWSLNFGEMGDFQQCVNIEASTKTGPILGKYCLGSLAVKNTTSSVHQNVWEIISLDKFGTDRVVLLAKFPWALCLPGGCTTDDANLVGNFLLTKVIGNEVGVRFSDFLCQTIKEVNPPLTRGAIASIAILALLLSMVVLSTLYDIFCIFYAHKSCPMLVKAFSAYTNSIKLFKMTTPTPDQLPCLNGLKWLSMVWIVYGHTFISQRDSSITNTKHLIDWTDSWYSMFIFNATLSVDTFFTIGSALMSYGFMKAKCKNVRFNLFLYFLHRYLRLTAPFVIVVLVSATLLRYMGSGPKWPLVDQSLQQPCANNWWSALLYVQNYVNVTHMCVIESWYLSIDFQLYLISPLLLCPLWKYPRACLSFLVLCVLGFVGVSFYVAWANDLNAIPSNFYGNIKNYENYYYYRTHTRCPSWFIGVILGYYIYKLKQKEFRLKLNKTVVWIIWGVCLGTMLTCVLGGFNSLRDEEYDRWGNAFYIALVRPVWSLAISWIILACTNDYGGPINWVLSLPIYQVLNRFTYTVYLIHVTILYMITYDKKRPGYFSNINVAYSFWGLLWFSAGISYLLILMTESPMVVIEKILLESFGKKKQSKRNLESGVDNAALEK</sequence>
<feature type="transmembrane region" description="Helical" evidence="2">
    <location>
        <begin position="213"/>
        <end position="235"/>
    </location>
</feature>
<evidence type="ECO:0000256" key="1">
    <source>
        <dbReference type="ARBA" id="ARBA00008685"/>
    </source>
</evidence>
<feature type="transmembrane region" description="Helical" evidence="2">
    <location>
        <begin position="2704"/>
        <end position="2732"/>
    </location>
</feature>
<feature type="transmembrane region" description="Helical" evidence="2">
    <location>
        <begin position="1695"/>
        <end position="1721"/>
    </location>
</feature>
<feature type="transmembrane region" description="Helical" evidence="2">
    <location>
        <begin position="2499"/>
        <end position="2516"/>
    </location>
</feature>
<feature type="transmembrane region" description="Helical" evidence="2">
    <location>
        <begin position="1819"/>
        <end position="1841"/>
    </location>
</feature>
<feature type="transmembrane region" description="Helical" evidence="2">
    <location>
        <begin position="4131"/>
        <end position="4152"/>
    </location>
</feature>
<feature type="transmembrane region" description="Helical" evidence="2">
    <location>
        <begin position="4084"/>
        <end position="4111"/>
    </location>
</feature>
<keyword evidence="6" id="KW-1185">Reference proteome</keyword>
<evidence type="ECO:0000259" key="4">
    <source>
        <dbReference type="SMART" id="SM00703"/>
    </source>
</evidence>
<feature type="domain" description="Nose resistant-to-fluoxetine protein N-terminal" evidence="4">
    <location>
        <begin position="1912"/>
        <end position="2058"/>
    </location>
</feature>
<evidence type="ECO:0000313" key="6">
    <source>
        <dbReference type="Proteomes" id="UP000719412"/>
    </source>
</evidence>
<feature type="transmembrane region" description="Helical" evidence="2">
    <location>
        <begin position="2217"/>
        <end position="2238"/>
    </location>
</feature>
<evidence type="ECO:0000256" key="3">
    <source>
        <dbReference type="SAM" id="SignalP"/>
    </source>
</evidence>
<feature type="transmembrane region" description="Helical" evidence="2">
    <location>
        <begin position="2308"/>
        <end position="2329"/>
    </location>
</feature>
<dbReference type="SUPFAM" id="SSF53850">
    <property type="entry name" value="Periplasmic binding protein-like II"/>
    <property type="match status" value="1"/>
</dbReference>
<feature type="transmembrane region" description="Helical" evidence="2">
    <location>
        <begin position="1425"/>
        <end position="1445"/>
    </location>
</feature>
<dbReference type="GO" id="GO:0015276">
    <property type="term" value="F:ligand-gated monoatomic ion channel activity"/>
    <property type="evidence" value="ECO:0007669"/>
    <property type="project" value="InterPro"/>
</dbReference>
<feature type="transmembrane region" description="Helical" evidence="2">
    <location>
        <begin position="1782"/>
        <end position="1799"/>
    </location>
</feature>
<protein>
    <recommendedName>
        <fullName evidence="4">Nose resistant-to-fluoxetine protein N-terminal domain-containing protein</fullName>
    </recommendedName>
</protein>
<feature type="transmembrane region" description="Helical" evidence="2">
    <location>
        <begin position="429"/>
        <end position="448"/>
    </location>
</feature>
<feature type="transmembrane region" description="Helical" evidence="2">
    <location>
        <begin position="655"/>
        <end position="675"/>
    </location>
</feature>
<feature type="domain" description="Nose resistant-to-fluoxetine protein N-terminal" evidence="4">
    <location>
        <begin position="3826"/>
        <end position="3972"/>
    </location>
</feature>
<feature type="transmembrane region" description="Helical" evidence="2">
    <location>
        <begin position="455"/>
        <end position="476"/>
    </location>
</feature>
<feature type="transmembrane region" description="Helical" evidence="2">
    <location>
        <begin position="2349"/>
        <end position="2371"/>
    </location>
</feature>
<feature type="transmembrane region" description="Helical" evidence="2">
    <location>
        <begin position="4374"/>
        <end position="4393"/>
    </location>
</feature>
<dbReference type="PANTHER" id="PTHR11161">
    <property type="entry name" value="O-ACYLTRANSFERASE"/>
    <property type="match status" value="1"/>
</dbReference>
<feature type="transmembrane region" description="Helical" evidence="2">
    <location>
        <begin position="4334"/>
        <end position="4353"/>
    </location>
</feature>
<evidence type="ECO:0000256" key="2">
    <source>
        <dbReference type="SAM" id="Phobius"/>
    </source>
</evidence>
<dbReference type="InterPro" id="IPR006621">
    <property type="entry name" value="Nose-resist-to-fluoxetine_N"/>
</dbReference>
<feature type="transmembrane region" description="Helical" evidence="2">
    <location>
        <begin position="3425"/>
        <end position="3452"/>
    </location>
</feature>
<keyword evidence="2" id="KW-1133">Transmembrane helix</keyword>
<dbReference type="Pfam" id="PF01757">
    <property type="entry name" value="Acyl_transf_3"/>
    <property type="match status" value="6"/>
</dbReference>
<feature type="transmembrane region" description="Helical" evidence="2">
    <location>
        <begin position="2420"/>
        <end position="2439"/>
    </location>
</feature>
<evidence type="ECO:0000313" key="5">
    <source>
        <dbReference type="EMBL" id="KAH0813177.1"/>
    </source>
</evidence>
<gene>
    <name evidence="5" type="ORF">GEV33_009617</name>
</gene>
<feature type="transmembrane region" description="Helical" evidence="2">
    <location>
        <begin position="325"/>
        <end position="345"/>
    </location>
</feature>
<feature type="transmembrane region" description="Helical" evidence="2">
    <location>
        <begin position="2851"/>
        <end position="2872"/>
    </location>
</feature>